<reference evidence="1" key="2">
    <citation type="submission" date="2020-07" db="EMBL/GenBank/DDBJ databases">
        <authorList>
            <person name="Vera ALvarez R."/>
            <person name="Arias-Moreno D.M."/>
            <person name="Jimenez-Jacinto V."/>
            <person name="Jimenez-Bremont J.F."/>
            <person name="Swaminathan K."/>
            <person name="Moose S.P."/>
            <person name="Guerrero-Gonzalez M.L."/>
            <person name="Marino-Ramirez L."/>
            <person name="Landsman D."/>
            <person name="Rodriguez-Kessler M."/>
            <person name="Delgado-Sanchez P."/>
        </authorList>
    </citation>
    <scope>NUCLEOTIDE SEQUENCE</scope>
    <source>
        <tissue evidence="1">Cladode</tissue>
    </source>
</reference>
<dbReference type="EMBL" id="GISG01142243">
    <property type="protein sequence ID" value="MBA4645453.1"/>
    <property type="molecule type" value="Transcribed_RNA"/>
</dbReference>
<dbReference type="AlphaFoldDB" id="A0A7C8YNC9"/>
<proteinExistence type="predicted"/>
<name>A0A7C8YNC9_OPUST</name>
<dbReference type="EMBL" id="GISG01038127">
    <property type="protein sequence ID" value="MBA4622273.1"/>
    <property type="molecule type" value="Transcribed_RNA"/>
</dbReference>
<organism evidence="1">
    <name type="scientific">Opuntia streptacantha</name>
    <name type="common">Prickly pear cactus</name>
    <name type="synonym">Opuntia cardona</name>
    <dbReference type="NCBI Taxonomy" id="393608"/>
    <lineage>
        <taxon>Eukaryota</taxon>
        <taxon>Viridiplantae</taxon>
        <taxon>Streptophyta</taxon>
        <taxon>Embryophyta</taxon>
        <taxon>Tracheophyta</taxon>
        <taxon>Spermatophyta</taxon>
        <taxon>Magnoliopsida</taxon>
        <taxon>eudicotyledons</taxon>
        <taxon>Gunneridae</taxon>
        <taxon>Pentapetalae</taxon>
        <taxon>Caryophyllales</taxon>
        <taxon>Cactineae</taxon>
        <taxon>Cactaceae</taxon>
        <taxon>Opuntioideae</taxon>
        <taxon>Opuntia</taxon>
    </lineage>
</organism>
<sequence>MISFYLPNGPRLILTNKKFEIIKTFIFLFETPRDPQPILCFNIILGSKRYRLFPILSGLIEPSLRNFRISLLNGLFSPVGIGGSIPFLRTVLESFLPHTAPQPILLVSFFYLSNRREKRNEISYGSIPLFGVTKRG</sequence>
<evidence type="ECO:0000313" key="1">
    <source>
        <dbReference type="EMBL" id="MBA4622273.1"/>
    </source>
</evidence>
<reference evidence="1" key="1">
    <citation type="journal article" date="2013" name="J. Plant Res.">
        <title>Effect of fungi and light on seed germination of three Opuntia species from semiarid lands of central Mexico.</title>
        <authorList>
            <person name="Delgado-Sanchez P."/>
            <person name="Jimenez-Bremont J.F."/>
            <person name="Guerrero-Gonzalez Mde L."/>
            <person name="Flores J."/>
        </authorList>
    </citation>
    <scope>NUCLEOTIDE SEQUENCE</scope>
    <source>
        <tissue evidence="1">Cladode</tissue>
    </source>
</reference>
<protein>
    <submittedName>
        <fullName evidence="1">Uncharacterized protein</fullName>
    </submittedName>
</protein>
<accession>A0A7C8YNC9</accession>